<evidence type="ECO:0000259" key="8">
    <source>
        <dbReference type="PROSITE" id="PS50221"/>
    </source>
</evidence>
<dbReference type="Gene3D" id="2.60.220.50">
    <property type="match status" value="1"/>
</dbReference>
<organism evidence="10 11">
    <name type="scientific">Synaphobranchus kaupii</name>
    <name type="common">Kaup's arrowtooth eel</name>
    <dbReference type="NCBI Taxonomy" id="118154"/>
    <lineage>
        <taxon>Eukaryota</taxon>
        <taxon>Metazoa</taxon>
        <taxon>Chordata</taxon>
        <taxon>Craniata</taxon>
        <taxon>Vertebrata</taxon>
        <taxon>Euteleostomi</taxon>
        <taxon>Actinopterygii</taxon>
        <taxon>Neopterygii</taxon>
        <taxon>Teleostei</taxon>
        <taxon>Anguilliformes</taxon>
        <taxon>Synaphobranchidae</taxon>
        <taxon>Synaphobranchus</taxon>
    </lineage>
</organism>
<comment type="subcellular location">
    <subcellularLocation>
        <location evidence="1">Membrane</location>
        <topology evidence="1">Multi-pass membrane protein</topology>
    </subcellularLocation>
</comment>
<feature type="domain" description="G-protein coupled receptors family 2 profile 2" evidence="9">
    <location>
        <begin position="110"/>
        <end position="252"/>
    </location>
</feature>
<keyword evidence="11" id="KW-1185">Reference proteome</keyword>
<dbReference type="InterPro" id="IPR017981">
    <property type="entry name" value="GPCR_2-like_7TM"/>
</dbReference>
<evidence type="ECO:0000256" key="3">
    <source>
        <dbReference type="ARBA" id="ARBA00022989"/>
    </source>
</evidence>
<feature type="chain" id="PRO_5040331944" evidence="7">
    <location>
        <begin position="20"/>
        <end position="252"/>
    </location>
</feature>
<dbReference type="GO" id="GO:0007189">
    <property type="term" value="P:adenylate cyclase-activating G protein-coupled receptor signaling pathway"/>
    <property type="evidence" value="ECO:0007669"/>
    <property type="project" value="TreeGrafter"/>
</dbReference>
<keyword evidence="5" id="KW-1015">Disulfide bond</keyword>
<reference evidence="10" key="1">
    <citation type="journal article" date="2023" name="Science">
        <title>Genome structures resolve the early diversification of teleost fishes.</title>
        <authorList>
            <person name="Parey E."/>
            <person name="Louis A."/>
            <person name="Montfort J."/>
            <person name="Bouchez O."/>
            <person name="Roques C."/>
            <person name="Iampietro C."/>
            <person name="Lluch J."/>
            <person name="Castinel A."/>
            <person name="Donnadieu C."/>
            <person name="Desvignes T."/>
            <person name="Floi Bucao C."/>
            <person name="Jouanno E."/>
            <person name="Wen M."/>
            <person name="Mejri S."/>
            <person name="Dirks R."/>
            <person name="Jansen H."/>
            <person name="Henkel C."/>
            <person name="Chen W.J."/>
            <person name="Zahm M."/>
            <person name="Cabau C."/>
            <person name="Klopp C."/>
            <person name="Thompson A.W."/>
            <person name="Robinson-Rechavi M."/>
            <person name="Braasch I."/>
            <person name="Lecointre G."/>
            <person name="Bobe J."/>
            <person name="Postlethwait J.H."/>
            <person name="Berthelot C."/>
            <person name="Roest Crollius H."/>
            <person name="Guiguen Y."/>
        </authorList>
    </citation>
    <scope>NUCLEOTIDE SEQUENCE</scope>
    <source>
        <strain evidence="10">WJC10195</strain>
    </source>
</reference>
<keyword evidence="7" id="KW-0732">Signal</keyword>
<evidence type="ECO:0000256" key="1">
    <source>
        <dbReference type="ARBA" id="ARBA00004141"/>
    </source>
</evidence>
<feature type="transmembrane region" description="Helical" evidence="6">
    <location>
        <begin position="222"/>
        <end position="244"/>
    </location>
</feature>
<dbReference type="EMBL" id="JAINUF010000026">
    <property type="protein sequence ID" value="KAJ8332411.1"/>
    <property type="molecule type" value="Genomic_DNA"/>
</dbReference>
<evidence type="ECO:0000256" key="4">
    <source>
        <dbReference type="ARBA" id="ARBA00023136"/>
    </source>
</evidence>
<dbReference type="OrthoDB" id="1100386at2759"/>
<proteinExistence type="predicted"/>
<dbReference type="InterPro" id="IPR046338">
    <property type="entry name" value="GAIN_dom_sf"/>
</dbReference>
<evidence type="ECO:0000256" key="5">
    <source>
        <dbReference type="ARBA" id="ARBA00023157"/>
    </source>
</evidence>
<dbReference type="Gene3D" id="1.20.1070.10">
    <property type="entry name" value="Rhodopsin 7-helix transmembrane proteins"/>
    <property type="match status" value="1"/>
</dbReference>
<dbReference type="PROSITE" id="PS50221">
    <property type="entry name" value="GAIN_B"/>
    <property type="match status" value="1"/>
</dbReference>
<keyword evidence="3 6" id="KW-1133">Transmembrane helix</keyword>
<dbReference type="GO" id="GO:0004930">
    <property type="term" value="F:G protein-coupled receptor activity"/>
    <property type="evidence" value="ECO:0007669"/>
    <property type="project" value="InterPro"/>
</dbReference>
<feature type="transmembrane region" description="Helical" evidence="6">
    <location>
        <begin position="147"/>
        <end position="167"/>
    </location>
</feature>
<evidence type="ECO:0000313" key="11">
    <source>
        <dbReference type="Proteomes" id="UP001152622"/>
    </source>
</evidence>
<dbReference type="PANTHER" id="PTHR12011:SF469">
    <property type="entry name" value="ADHESION G PROTEIN-COUPLED RECEPTOR E1-RELATED"/>
    <property type="match status" value="1"/>
</dbReference>
<keyword evidence="2 6" id="KW-0812">Transmembrane</keyword>
<name>A0A9Q1E531_SYNKA</name>
<gene>
    <name evidence="10" type="ORF">SKAU_G00425840</name>
</gene>
<dbReference type="Proteomes" id="UP001152622">
    <property type="component" value="Unassembled WGS sequence"/>
</dbReference>
<keyword evidence="4 6" id="KW-0472">Membrane</keyword>
<protein>
    <submittedName>
        <fullName evidence="10">Uncharacterized protein</fullName>
    </submittedName>
</protein>
<feature type="domain" description="GAIN-B" evidence="8">
    <location>
        <begin position="1"/>
        <end position="104"/>
    </location>
</feature>
<dbReference type="InterPro" id="IPR057244">
    <property type="entry name" value="GAIN_B"/>
</dbReference>
<dbReference type="Pfam" id="PF01825">
    <property type="entry name" value="GPS"/>
    <property type="match status" value="1"/>
</dbReference>
<feature type="transmembrane region" description="Helical" evidence="6">
    <location>
        <begin position="112"/>
        <end position="135"/>
    </location>
</feature>
<dbReference type="InterPro" id="IPR000832">
    <property type="entry name" value="GPCR_2_secretin-like"/>
</dbReference>
<dbReference type="GO" id="GO:0005886">
    <property type="term" value="C:plasma membrane"/>
    <property type="evidence" value="ECO:0007669"/>
    <property type="project" value="TreeGrafter"/>
</dbReference>
<sequence>MSALIWVGVFLICSAGSAAVIFINYSNMKAVLRADLFHTENDTKKTMMSRVEVVPESQLTCVYWNESRWVVDGCEVTDSNANFTVCTCSHLSTFALIMQTHSPPQDNSLLELVNLVAVSVGLVSLALAILTFICCRWNPKVNNTTRLHLSICLFLGHLLLLLVQEFLSHIRPHKLLCAVLSGALHFLYLSSFVWMYLEALQLFLLVRKLSQVKLIQRESIHWGYLLLIGYGVSSLVVSVSAGLVPEGYGNER</sequence>
<feature type="signal peptide" evidence="7">
    <location>
        <begin position="1"/>
        <end position="19"/>
    </location>
</feature>
<evidence type="ECO:0000256" key="2">
    <source>
        <dbReference type="ARBA" id="ARBA00022692"/>
    </source>
</evidence>
<dbReference type="Pfam" id="PF00002">
    <property type="entry name" value="7tm_2"/>
    <property type="match status" value="1"/>
</dbReference>
<dbReference type="GO" id="GO:0007166">
    <property type="term" value="P:cell surface receptor signaling pathway"/>
    <property type="evidence" value="ECO:0007669"/>
    <property type="project" value="InterPro"/>
</dbReference>
<evidence type="ECO:0000256" key="6">
    <source>
        <dbReference type="SAM" id="Phobius"/>
    </source>
</evidence>
<dbReference type="AlphaFoldDB" id="A0A9Q1E531"/>
<evidence type="ECO:0000259" key="9">
    <source>
        <dbReference type="PROSITE" id="PS50261"/>
    </source>
</evidence>
<dbReference type="PROSITE" id="PS50261">
    <property type="entry name" value="G_PROTEIN_RECEP_F2_4"/>
    <property type="match status" value="1"/>
</dbReference>
<evidence type="ECO:0000256" key="7">
    <source>
        <dbReference type="SAM" id="SignalP"/>
    </source>
</evidence>
<dbReference type="SMART" id="SM00303">
    <property type="entry name" value="GPS"/>
    <property type="match status" value="1"/>
</dbReference>
<dbReference type="PANTHER" id="PTHR12011">
    <property type="entry name" value="ADHESION G-PROTEIN COUPLED RECEPTOR"/>
    <property type="match status" value="1"/>
</dbReference>
<accession>A0A9Q1E531</accession>
<dbReference type="InterPro" id="IPR000203">
    <property type="entry name" value="GPS"/>
</dbReference>
<comment type="caution">
    <text evidence="10">The sequence shown here is derived from an EMBL/GenBank/DDBJ whole genome shotgun (WGS) entry which is preliminary data.</text>
</comment>
<evidence type="ECO:0000313" key="10">
    <source>
        <dbReference type="EMBL" id="KAJ8332411.1"/>
    </source>
</evidence>